<dbReference type="EMBL" id="JF803483">
    <property type="protein sequence ID" value="AFG19404.1"/>
    <property type="molecule type" value="Genomic_DNA"/>
</dbReference>
<reference evidence="2" key="1">
    <citation type="journal article" date="2011" name="Angew. Chem. Int. Ed. Engl.">
        <title>Transcriptome mining of active biosynthetic pathways and their associated products in Streptomyces flaveolus.</title>
        <authorList>
            <person name="Qu X."/>
            <person name="Lei C."/>
            <person name="Liu W."/>
        </authorList>
    </citation>
    <scope>NUCLEOTIDE SEQUENCE</scope>
    <source>
        <strain evidence="2">DSM 9954</strain>
    </source>
</reference>
<name>H9TE83_9ACTN</name>
<organism evidence="2">
    <name type="scientific">Streptomyces flaveolus</name>
    <dbReference type="NCBI Taxonomy" id="67297"/>
    <lineage>
        <taxon>Bacteria</taxon>
        <taxon>Bacillati</taxon>
        <taxon>Actinomycetota</taxon>
        <taxon>Actinomycetes</taxon>
        <taxon>Kitasatosporales</taxon>
        <taxon>Streptomycetaceae</taxon>
        <taxon>Streptomyces</taxon>
    </lineage>
</organism>
<proteinExistence type="predicted"/>
<dbReference type="AlphaFoldDB" id="H9TE83"/>
<accession>H9TE83</accession>
<evidence type="ECO:0000256" key="1">
    <source>
        <dbReference type="SAM" id="MobiDB-lite"/>
    </source>
</evidence>
<protein>
    <submittedName>
        <fullName evidence="2">Uncharacterized protein</fullName>
    </submittedName>
</protein>
<feature type="region of interest" description="Disordered" evidence="1">
    <location>
        <begin position="1"/>
        <end position="91"/>
    </location>
</feature>
<feature type="compositionally biased region" description="Low complexity" evidence="1">
    <location>
        <begin position="41"/>
        <end position="84"/>
    </location>
</feature>
<sequence>MEDSRNRASVPVRRHCGPGPASKRVVRSRGTVKPDRRCQWSSATKSAVAATTAPVCSSGRSGSASSEVSGEGAFSGSAAATGSEVGPCRRSAAGPAVGVAVRFIGRGRFCAPAACWWVRTMVESTDTSQSIPPLHPGTHPVQHAVDHPAAVAPPASPCTTRPCTTRRQEPLQPSPFRMRHIPRAQGAGLAAPRRAAPVRRSEKQCPEISDCTLHIPDIGRGWKNV</sequence>
<evidence type="ECO:0000313" key="2">
    <source>
        <dbReference type="EMBL" id="AFG19404.1"/>
    </source>
</evidence>